<dbReference type="GO" id="GO:0006974">
    <property type="term" value="P:DNA damage response"/>
    <property type="evidence" value="ECO:0007669"/>
    <property type="project" value="TreeGrafter"/>
</dbReference>
<proteinExistence type="predicted"/>
<name>C9YB60_CURXX</name>
<dbReference type="NCBIfam" id="NF008482">
    <property type="entry name" value="PRK11383.1"/>
    <property type="match status" value="1"/>
</dbReference>
<dbReference type="PANTHER" id="PTHR37290">
    <property type="entry name" value="INNER MEMBRANE PROTEIN YIAA-RELATED"/>
    <property type="match status" value="1"/>
</dbReference>
<dbReference type="EMBL" id="FN543104">
    <property type="protein sequence ID" value="CBA29731.1"/>
    <property type="molecule type" value="Genomic_DNA"/>
</dbReference>
<evidence type="ECO:0000259" key="2">
    <source>
        <dbReference type="Pfam" id="PF05360"/>
    </source>
</evidence>
<dbReference type="InterPro" id="IPR038972">
    <property type="entry name" value="YiaA-like"/>
</dbReference>
<sequence>MATKNNSLAPSGSSTPVRQRQSFYFVTHLPMKTSIQFPQSSSGAYVGATFACLGLGTGGFLLGLWNAEMQLNEKGYYFTLLAFGLFAAVSLQKCVRDKLEGIPVSGAYYGICYLAVGLSLLLLGTGLWNATLLLSEKGYYAMSFVLALYSAVTVQKNVRDKKAISTGDDGDTLQ</sequence>
<evidence type="ECO:0000313" key="3">
    <source>
        <dbReference type="EMBL" id="CBA29731.1"/>
    </source>
</evidence>
<organism evidence="3">
    <name type="scientific">Curvibacter symbiont subsp. Hydra magnipapillata</name>
    <dbReference type="NCBI Taxonomy" id="667019"/>
    <lineage>
        <taxon>Bacteria</taxon>
        <taxon>Pseudomonadati</taxon>
        <taxon>Pseudomonadota</taxon>
        <taxon>Betaproteobacteria</taxon>
        <taxon>Burkholderiales</taxon>
        <taxon>Comamonadaceae</taxon>
        <taxon>Curvibacter</taxon>
    </lineage>
</organism>
<dbReference type="AlphaFoldDB" id="C9YB60"/>
<evidence type="ECO:0000256" key="1">
    <source>
        <dbReference type="SAM" id="Phobius"/>
    </source>
</evidence>
<feature type="transmembrane region" description="Helical" evidence="1">
    <location>
        <begin position="76"/>
        <end position="95"/>
    </location>
</feature>
<keyword evidence="1" id="KW-1133">Transmembrane helix</keyword>
<feature type="domain" description="YiaAB two helix" evidence="2">
    <location>
        <begin position="108"/>
        <end position="160"/>
    </location>
</feature>
<reference evidence="3" key="1">
    <citation type="journal article" date="2010" name="Nature">
        <title>The dynamic genome of Hydra.</title>
        <authorList>
            <person name="Chapman J.A."/>
            <person name="Kirkness E.F."/>
            <person name="Simakov O."/>
            <person name="Hampson S.E."/>
            <person name="Mitros T."/>
            <person name="Weinmaier T."/>
            <person name="Rattei T."/>
            <person name="Balasubramanian P.G."/>
            <person name="Borman J."/>
            <person name="Busam D."/>
            <person name="Disbennett K."/>
            <person name="Pfannkoch C."/>
            <person name="Sumin N."/>
            <person name="Sutton G."/>
            <person name="Viswanathan L."/>
            <person name="Walenz B."/>
            <person name="Goodstein D.M."/>
            <person name="Hellsten U."/>
            <person name="Kawashima T."/>
            <person name="Prochnik S.E."/>
            <person name="Putnam N.H."/>
            <person name="Shu S."/>
            <person name="Blumberg B."/>
            <person name="Dana C.E."/>
            <person name="Gee L."/>
            <person name="Kibler D.F."/>
            <person name="Law L."/>
            <person name="Lindgens D."/>
            <person name="Martinez D.E."/>
            <person name="Peng J."/>
            <person name="Wigge P.A."/>
            <person name="Bertulat B."/>
            <person name="Guder C."/>
            <person name="Nakamura Y."/>
            <person name="Ozbek S."/>
            <person name="Watanabe H."/>
            <person name="Khalturin K."/>
            <person name="Hemmrich G."/>
            <person name="Franke A."/>
            <person name="Augustin R."/>
            <person name="Fraune S."/>
            <person name="Hayakawa E."/>
            <person name="Hayakawa S."/>
            <person name="Hirose M."/>
            <person name="Hwang J."/>
            <person name="Ikeo K."/>
            <person name="Nishimiya-Fujisawa C."/>
            <person name="Ogura A."/>
            <person name="Takahashi T."/>
            <person name="Steinmetz P.R."/>
            <person name="Zhang X."/>
            <person name="Aufschnaiter R."/>
            <person name="Eder M.K."/>
            <person name="Gorny A.K."/>
            <person name="Salvenmoser W."/>
            <person name="Heimberg A.M."/>
            <person name="Wheeler B.M."/>
            <person name="Peterson K.J."/>
            <person name="Boettger A."/>
            <person name="Tischler P."/>
            <person name="Wolf A."/>
            <person name="Gojobori T."/>
            <person name="Remington K.A."/>
            <person name="Strausberg R.L."/>
            <person name="Venter J."/>
            <person name="Technau U."/>
            <person name="Hobmayer B."/>
            <person name="Bosch T.C."/>
            <person name="Holstein T.W."/>
            <person name="Fujisawa T."/>
            <person name="Bode H.R."/>
            <person name="David C.N."/>
            <person name="Rokhsar D.S."/>
            <person name="Steele R.E."/>
        </authorList>
    </citation>
    <scope>NUCLEOTIDE SEQUENCE</scope>
</reference>
<keyword evidence="1" id="KW-0812">Transmembrane</keyword>
<keyword evidence="1" id="KW-0472">Membrane</keyword>
<gene>
    <name evidence="3" type="primary">yiaA</name>
    <name evidence="3" type="ORF">Csp_A13610</name>
</gene>
<dbReference type="PANTHER" id="PTHR37290:SF1">
    <property type="entry name" value="INNER MEMBRANE PROTEIN YIAA"/>
    <property type="match status" value="1"/>
</dbReference>
<protein>
    <submittedName>
        <fullName evidence="3">Inner membrane protein yiaA</fullName>
    </submittedName>
</protein>
<feature type="transmembrane region" description="Helical" evidence="1">
    <location>
        <begin position="138"/>
        <end position="154"/>
    </location>
</feature>
<dbReference type="InterPro" id="IPR008024">
    <property type="entry name" value="YiaAB"/>
</dbReference>
<feature type="domain" description="YiaAB two helix" evidence="2">
    <location>
        <begin position="45"/>
        <end position="97"/>
    </location>
</feature>
<dbReference type="GO" id="GO:0005886">
    <property type="term" value="C:plasma membrane"/>
    <property type="evidence" value="ECO:0007669"/>
    <property type="project" value="TreeGrafter"/>
</dbReference>
<accession>C9YB60</accession>
<feature type="transmembrane region" description="Helical" evidence="1">
    <location>
        <begin position="44"/>
        <end position="64"/>
    </location>
</feature>
<feature type="transmembrane region" description="Helical" evidence="1">
    <location>
        <begin position="107"/>
        <end position="126"/>
    </location>
</feature>
<dbReference type="Pfam" id="PF05360">
    <property type="entry name" value="YiaAB"/>
    <property type="match status" value="2"/>
</dbReference>